<feature type="compositionally biased region" description="Basic and acidic residues" evidence="1">
    <location>
        <begin position="1"/>
        <end position="21"/>
    </location>
</feature>
<proteinExistence type="predicted"/>
<gene>
    <name evidence="2" type="ORF">CCMA1212_008306</name>
</gene>
<evidence type="ECO:0000313" key="3">
    <source>
        <dbReference type="Proteomes" id="UP001642720"/>
    </source>
</evidence>
<evidence type="ECO:0000313" key="2">
    <source>
        <dbReference type="EMBL" id="TFB00084.1"/>
    </source>
</evidence>
<feature type="region of interest" description="Disordered" evidence="1">
    <location>
        <begin position="1"/>
        <end position="23"/>
    </location>
</feature>
<dbReference type="RefSeq" id="XP_073556285.1">
    <property type="nucleotide sequence ID" value="XM_073705445.1"/>
</dbReference>
<dbReference type="EMBL" id="PPTA01000012">
    <property type="protein sequence ID" value="TFB00084.1"/>
    <property type="molecule type" value="Genomic_DNA"/>
</dbReference>
<keyword evidence="3" id="KW-1185">Reference proteome</keyword>
<comment type="caution">
    <text evidence="2">The sequence shown here is derived from an EMBL/GenBank/DDBJ whole genome shotgun (WGS) entry which is preliminary data.</text>
</comment>
<dbReference type="GeneID" id="300579895"/>
<sequence>MEKSLLEVGCIKESDPPDGPRHFVWPGANTVVAQNEGESAEEHLMDEETLIDEEGQVDQATVIGEEDPDQEGRVTEEYQNAEESRIAQQYMDYTGEWISRAFEYFGESLPRGVWGRGARR</sequence>
<accession>A0ABY2GVV4</accession>
<organism evidence="2 3">
    <name type="scientific">Trichoderma ghanense</name>
    <dbReference type="NCBI Taxonomy" id="65468"/>
    <lineage>
        <taxon>Eukaryota</taxon>
        <taxon>Fungi</taxon>
        <taxon>Dikarya</taxon>
        <taxon>Ascomycota</taxon>
        <taxon>Pezizomycotina</taxon>
        <taxon>Sordariomycetes</taxon>
        <taxon>Hypocreomycetidae</taxon>
        <taxon>Hypocreales</taxon>
        <taxon>Hypocreaceae</taxon>
        <taxon>Trichoderma</taxon>
    </lineage>
</organism>
<protein>
    <submittedName>
        <fullName evidence="2">Uncharacterized protein</fullName>
    </submittedName>
</protein>
<evidence type="ECO:0000256" key="1">
    <source>
        <dbReference type="SAM" id="MobiDB-lite"/>
    </source>
</evidence>
<dbReference type="Proteomes" id="UP001642720">
    <property type="component" value="Unassembled WGS sequence"/>
</dbReference>
<reference evidence="2 3" key="1">
    <citation type="submission" date="2018-01" db="EMBL/GenBank/DDBJ databases">
        <title>Genome characterization of the sugarcane-associated fungus Trichoderma ghanense CCMA-1212 and their application in lignocelulose bioconversion.</title>
        <authorList>
            <person name="Steindorff A.S."/>
            <person name="Mendes T.D."/>
            <person name="Vilela E.S.D."/>
            <person name="Rodrigues D.S."/>
            <person name="Formighieri E.F."/>
            <person name="Melo I.S."/>
            <person name="Favaro L.C.L."/>
        </authorList>
    </citation>
    <scope>NUCLEOTIDE SEQUENCE [LARGE SCALE GENOMIC DNA]</scope>
    <source>
        <strain evidence="2 3">CCMA-1212</strain>
    </source>
</reference>
<name>A0ABY2GVV4_9HYPO</name>